<evidence type="ECO:0000313" key="2">
    <source>
        <dbReference type="EMBL" id="GEM52634.1"/>
    </source>
</evidence>
<evidence type="ECO:0000313" key="3">
    <source>
        <dbReference type="Proteomes" id="UP000321245"/>
    </source>
</evidence>
<dbReference type="EMBL" id="BJXC01000017">
    <property type="protein sequence ID" value="GEM52634.1"/>
    <property type="molecule type" value="Genomic_DNA"/>
</dbReference>
<dbReference type="OrthoDB" id="2972467at2"/>
<evidence type="ECO:0000256" key="1">
    <source>
        <dbReference type="SAM" id="MobiDB-lite"/>
    </source>
</evidence>
<gene>
    <name evidence="2" type="ORF">EB1_24240</name>
</gene>
<keyword evidence="3" id="KW-1185">Reference proteome</keyword>
<dbReference type="AlphaFoldDB" id="A0A511NIN3"/>
<name>A0A511NIN3_9FLAO</name>
<protein>
    <recommendedName>
        <fullName evidence="4">RHS repeat-associated core domain-containing protein</fullName>
    </recommendedName>
</protein>
<reference evidence="2 3" key="1">
    <citation type="submission" date="2019-07" db="EMBL/GenBank/DDBJ databases">
        <title>Whole genome shotgun sequence of Empedobacter brevis NBRC 14943.</title>
        <authorList>
            <person name="Hosoyama A."/>
            <person name="Uohara A."/>
            <person name="Ohji S."/>
            <person name="Ichikawa N."/>
        </authorList>
    </citation>
    <scope>NUCLEOTIDE SEQUENCE [LARGE SCALE GENOMIC DNA]</scope>
    <source>
        <strain evidence="2 3">NBRC 14943</strain>
    </source>
</reference>
<accession>A0A511NIN3</accession>
<sequence length="247" mass="26174">MRRHSPYNYAFNNPLRFIDPDGMFATPPGDFYDTDGNKIGTDGIDDQKKYVVTNKDDVKSIKKTNKKGGTTQASDVDSASLLPSDASLKESLAVLDRTDANGGKKEESSLVMKDGTVVKGEAGPEVQFGADEYASAKLPAIPEGKTIADVEASIHSHPTASEAIGEKTYSSSALEPSSNDQNTFKQFGTNIIAGRLGLAEGTIKPNPMTGQNETSISSPSKGIGIYNGSSTTPIQLKVKAVQKILGK</sequence>
<dbReference type="GeneID" id="84651337"/>
<dbReference type="Proteomes" id="UP000321245">
    <property type="component" value="Unassembled WGS sequence"/>
</dbReference>
<proteinExistence type="predicted"/>
<organism evidence="2 3">
    <name type="scientific">Empedobacter brevis NBRC 14943 = ATCC 43319</name>
    <dbReference type="NCBI Taxonomy" id="1218108"/>
    <lineage>
        <taxon>Bacteria</taxon>
        <taxon>Pseudomonadati</taxon>
        <taxon>Bacteroidota</taxon>
        <taxon>Flavobacteriia</taxon>
        <taxon>Flavobacteriales</taxon>
        <taxon>Weeksellaceae</taxon>
        <taxon>Empedobacter</taxon>
    </lineage>
</organism>
<evidence type="ECO:0008006" key="4">
    <source>
        <dbReference type="Google" id="ProtNLM"/>
    </source>
</evidence>
<feature type="region of interest" description="Disordered" evidence="1">
    <location>
        <begin position="202"/>
        <end position="221"/>
    </location>
</feature>
<comment type="caution">
    <text evidence="2">The sequence shown here is derived from an EMBL/GenBank/DDBJ whole genome shotgun (WGS) entry which is preliminary data.</text>
</comment>
<feature type="compositionally biased region" description="Polar residues" evidence="1">
    <location>
        <begin position="208"/>
        <end position="220"/>
    </location>
</feature>
<dbReference type="STRING" id="1218108.GCA_000382425_03301"/>
<dbReference type="RefSeq" id="WP_019976770.1">
    <property type="nucleotide sequence ID" value="NZ_BJXC01000017.1"/>
</dbReference>